<organism evidence="1 2">
    <name type="scientific">Actinomadura physcomitrii</name>
    <dbReference type="NCBI Taxonomy" id="2650748"/>
    <lineage>
        <taxon>Bacteria</taxon>
        <taxon>Bacillati</taxon>
        <taxon>Actinomycetota</taxon>
        <taxon>Actinomycetes</taxon>
        <taxon>Streptosporangiales</taxon>
        <taxon>Thermomonosporaceae</taxon>
        <taxon>Actinomadura</taxon>
    </lineage>
</organism>
<protein>
    <submittedName>
        <fullName evidence="1">Cyclase family protein</fullName>
    </submittedName>
</protein>
<dbReference type="InterPro" id="IPR037175">
    <property type="entry name" value="KFase_sf"/>
</dbReference>
<reference evidence="1" key="1">
    <citation type="submission" date="2019-12" db="EMBL/GenBank/DDBJ databases">
        <title>Actinomadura physcomitrii sp. nov., a novel actinomycete isolated from moss [Physcomitrium sphaericum (Ludw) Fuernr].</title>
        <authorList>
            <person name="Zhuang X."/>
        </authorList>
    </citation>
    <scope>NUCLEOTIDE SEQUENCE [LARGE SCALE GENOMIC DNA]</scope>
    <source>
        <strain evidence="1">LD22</strain>
    </source>
</reference>
<accession>A0A6I4MFB3</accession>
<dbReference type="Proteomes" id="UP000462055">
    <property type="component" value="Unassembled WGS sequence"/>
</dbReference>
<evidence type="ECO:0000313" key="2">
    <source>
        <dbReference type="Proteomes" id="UP000462055"/>
    </source>
</evidence>
<dbReference type="EMBL" id="WBMS02000016">
    <property type="protein sequence ID" value="MWA02914.1"/>
    <property type="molecule type" value="Genomic_DNA"/>
</dbReference>
<dbReference type="RefSeq" id="WP_151595536.1">
    <property type="nucleotide sequence ID" value="NZ_WBMS02000016.1"/>
</dbReference>
<evidence type="ECO:0000313" key="1">
    <source>
        <dbReference type="EMBL" id="MWA02914.1"/>
    </source>
</evidence>
<dbReference type="Gene3D" id="3.50.30.50">
    <property type="entry name" value="Putative cyclase"/>
    <property type="match status" value="1"/>
</dbReference>
<proteinExistence type="predicted"/>
<dbReference type="PANTHER" id="PTHR34861:SF10">
    <property type="entry name" value="CYCLASE"/>
    <property type="match status" value="1"/>
</dbReference>
<dbReference type="InterPro" id="IPR007325">
    <property type="entry name" value="KFase/CYL"/>
</dbReference>
<dbReference type="GO" id="GO:0019441">
    <property type="term" value="P:L-tryptophan catabolic process to kynurenine"/>
    <property type="evidence" value="ECO:0007669"/>
    <property type="project" value="InterPro"/>
</dbReference>
<keyword evidence="2" id="KW-1185">Reference proteome</keyword>
<sequence>MAHGNWGRWGSEDQRGALNLVDESARRRGVAAMRRALPVSLGLPLRAGAAPHAAIRPDVQHLMLRDGGDYAAGLPERPGLGYADDMLIVACHGTTHLDALAHVWRDGLMYNGFPATEVTSRGARKAGIETVGPVVTRAFFLDLPRDDGSPIGAADVEAAVAATGARPEPGDALLIRTGWLARWRAGTASKTTWPGIDRSVVDLVDRWGIALVGADNISVEVEPSGDPGCTLPLHVALIRDRGVFLLELLDLERLAELSATTFLLVVSPLNIVGGSASPVAPTAVL</sequence>
<comment type="caution">
    <text evidence="1">The sequence shown here is derived from an EMBL/GenBank/DDBJ whole genome shotgun (WGS) entry which is preliminary data.</text>
</comment>
<dbReference type="GO" id="GO:0004061">
    <property type="term" value="F:arylformamidase activity"/>
    <property type="evidence" value="ECO:0007669"/>
    <property type="project" value="InterPro"/>
</dbReference>
<name>A0A6I4MFB3_9ACTN</name>
<dbReference type="AlphaFoldDB" id="A0A6I4MFB3"/>
<dbReference type="PANTHER" id="PTHR34861">
    <property type="match status" value="1"/>
</dbReference>
<dbReference type="SUPFAM" id="SSF102198">
    <property type="entry name" value="Putative cyclase"/>
    <property type="match status" value="1"/>
</dbReference>
<gene>
    <name evidence="1" type="ORF">F8568_021550</name>
</gene>
<dbReference type="Pfam" id="PF04199">
    <property type="entry name" value="Cyclase"/>
    <property type="match status" value="1"/>
</dbReference>